<evidence type="ECO:0000256" key="1">
    <source>
        <dbReference type="ARBA" id="ARBA00010716"/>
    </source>
</evidence>
<dbReference type="NCBIfam" id="TIGR00221">
    <property type="entry name" value="nagA"/>
    <property type="match status" value="1"/>
</dbReference>
<keyword evidence="8" id="KW-1185">Reference proteome</keyword>
<comment type="similarity">
    <text evidence="1 5">Belongs to the metallo-dependent hydrolases superfamily. NagA family.</text>
</comment>
<keyword evidence="3 5" id="KW-0378">Hydrolase</keyword>
<evidence type="ECO:0000259" key="6">
    <source>
        <dbReference type="Pfam" id="PF01979"/>
    </source>
</evidence>
<organism evidence="7 8">
    <name type="scientific">Alteromonas ponticola</name>
    <dbReference type="NCBI Taxonomy" id="2720613"/>
    <lineage>
        <taxon>Bacteria</taxon>
        <taxon>Pseudomonadati</taxon>
        <taxon>Pseudomonadota</taxon>
        <taxon>Gammaproteobacteria</taxon>
        <taxon>Alteromonadales</taxon>
        <taxon>Alteromonadaceae</taxon>
        <taxon>Alteromonas/Salinimonas group</taxon>
        <taxon>Alteromonas</taxon>
    </lineage>
</organism>
<dbReference type="InterPro" id="IPR003764">
    <property type="entry name" value="GlcNAc_6-P_deAcase"/>
</dbReference>
<dbReference type="PANTHER" id="PTHR11113:SF14">
    <property type="entry name" value="N-ACETYLGLUCOSAMINE-6-PHOSPHATE DEACETYLASE"/>
    <property type="match status" value="1"/>
</dbReference>
<dbReference type="InterPro" id="IPR006680">
    <property type="entry name" value="Amidohydro-rel"/>
</dbReference>
<dbReference type="Gene3D" id="2.30.40.10">
    <property type="entry name" value="Urease, subunit C, domain 1"/>
    <property type="match status" value="1"/>
</dbReference>
<dbReference type="Proteomes" id="UP000709336">
    <property type="component" value="Unassembled WGS sequence"/>
</dbReference>
<keyword evidence="4 5" id="KW-0119">Carbohydrate metabolism</keyword>
<evidence type="ECO:0000256" key="2">
    <source>
        <dbReference type="ARBA" id="ARBA00022723"/>
    </source>
</evidence>
<dbReference type="EC" id="3.5.1.25" evidence="5"/>
<evidence type="ECO:0000256" key="4">
    <source>
        <dbReference type="ARBA" id="ARBA00023277"/>
    </source>
</evidence>
<sequence>MSQFQIKQLFDGNRMLHNCVLTVEDGVVTSLLHDQVLGSDTLDGIVCPGFIDTQVNGGGGALFNHAQSLDALDRIATAHRQFGTTALLPTLITDTPAKMAKAADAIAEAIANNHQSIIGVHFEGPHLSKTKRGIHAAGSIRHIDDAALNTYLRQDLGKVMLTIAPEALRPDLIKELTDKEVVISLGHSNADYETVVAAIEAGARGFTHLFNAMSGLKAREPGMIGAALTQTGAYVGIIADMQHVHPANCRLAINSIGPQRLMLVTDAMAHVGSTVQTMAWEDTMITRHGDKLLTEDGTFAGSCLDMAGAVNNMVNQVHLPLADALQMATSTPAQFLHSNDRGFLKPGCRADFIQLNSQLAVQQCWINGEVSPVKG</sequence>
<dbReference type="RefSeq" id="WP_169208993.1">
    <property type="nucleotide sequence ID" value="NZ_JAATNW010000001.1"/>
</dbReference>
<dbReference type="PANTHER" id="PTHR11113">
    <property type="entry name" value="N-ACETYLGLUCOSAMINE-6-PHOSPHATE DEACETYLASE"/>
    <property type="match status" value="1"/>
</dbReference>
<proteinExistence type="inferred from homology"/>
<evidence type="ECO:0000256" key="3">
    <source>
        <dbReference type="ARBA" id="ARBA00022801"/>
    </source>
</evidence>
<dbReference type="EMBL" id="JAATNW010000001">
    <property type="protein sequence ID" value="NMH58408.1"/>
    <property type="molecule type" value="Genomic_DNA"/>
</dbReference>
<dbReference type="PIRSF" id="PIRSF038994">
    <property type="entry name" value="NagA"/>
    <property type="match status" value="1"/>
</dbReference>
<comment type="caution">
    <text evidence="7">The sequence shown here is derived from an EMBL/GenBank/DDBJ whole genome shotgun (WGS) entry which is preliminary data.</text>
</comment>
<evidence type="ECO:0000313" key="8">
    <source>
        <dbReference type="Proteomes" id="UP000709336"/>
    </source>
</evidence>
<reference evidence="7 8" key="1">
    <citation type="submission" date="2020-03" db="EMBL/GenBank/DDBJ databases">
        <title>Alteromonas ponticola sp. nov., isolated from seawater.</title>
        <authorList>
            <person name="Yoon J.-H."/>
            <person name="Kim Y.-O."/>
        </authorList>
    </citation>
    <scope>NUCLEOTIDE SEQUENCE [LARGE SCALE GENOMIC DNA]</scope>
    <source>
        <strain evidence="7 8">MYP5</strain>
    </source>
</reference>
<dbReference type="SUPFAM" id="SSF51338">
    <property type="entry name" value="Composite domain of metallo-dependent hydrolases"/>
    <property type="match status" value="1"/>
</dbReference>
<keyword evidence="2" id="KW-0479">Metal-binding</keyword>
<gene>
    <name evidence="7" type="primary">nagA</name>
    <name evidence="7" type="ORF">HCJ96_00025</name>
</gene>
<accession>A0ABX1QZF2</accession>
<dbReference type="SUPFAM" id="SSF51556">
    <property type="entry name" value="Metallo-dependent hydrolases"/>
    <property type="match status" value="1"/>
</dbReference>
<comment type="catalytic activity">
    <reaction evidence="5">
        <text>N-acetyl-D-glucosamine 6-phosphate + H2O = D-glucosamine 6-phosphate + acetate</text>
        <dbReference type="Rhea" id="RHEA:22936"/>
        <dbReference type="ChEBI" id="CHEBI:15377"/>
        <dbReference type="ChEBI" id="CHEBI:30089"/>
        <dbReference type="ChEBI" id="CHEBI:57513"/>
        <dbReference type="ChEBI" id="CHEBI:58725"/>
        <dbReference type="EC" id="3.5.1.25"/>
    </reaction>
</comment>
<evidence type="ECO:0000313" key="7">
    <source>
        <dbReference type="EMBL" id="NMH58408.1"/>
    </source>
</evidence>
<dbReference type="InterPro" id="IPR011059">
    <property type="entry name" value="Metal-dep_hydrolase_composite"/>
</dbReference>
<protein>
    <recommendedName>
        <fullName evidence="5">N-acetylgalactosamine-6-phosphate deacetylase</fullName>
        <ecNumber evidence="5">3.5.1.25</ecNumber>
    </recommendedName>
    <alternativeName>
        <fullName evidence="5">N-acetylglucosamine-6-phosphate deacetylase</fullName>
    </alternativeName>
</protein>
<evidence type="ECO:0000256" key="5">
    <source>
        <dbReference type="PIRNR" id="PIRNR038994"/>
    </source>
</evidence>
<dbReference type="Gene3D" id="3.20.20.140">
    <property type="entry name" value="Metal-dependent hydrolases"/>
    <property type="match status" value="1"/>
</dbReference>
<dbReference type="Pfam" id="PF01979">
    <property type="entry name" value="Amidohydro_1"/>
    <property type="match status" value="1"/>
</dbReference>
<dbReference type="GO" id="GO:0008448">
    <property type="term" value="F:N-acetylglucosamine-6-phosphate deacetylase activity"/>
    <property type="evidence" value="ECO:0007669"/>
    <property type="project" value="UniProtKB-EC"/>
</dbReference>
<name>A0ABX1QZF2_9ALTE</name>
<dbReference type="InterPro" id="IPR032466">
    <property type="entry name" value="Metal_Hydrolase"/>
</dbReference>
<feature type="domain" description="Amidohydrolase-related" evidence="6">
    <location>
        <begin position="45"/>
        <end position="369"/>
    </location>
</feature>